<evidence type="ECO:0000259" key="5">
    <source>
        <dbReference type="PROSITE" id="PS50011"/>
    </source>
</evidence>
<dbReference type="PROSITE" id="PS00107">
    <property type="entry name" value="PROTEIN_KINASE_ATP"/>
    <property type="match status" value="1"/>
</dbReference>
<evidence type="ECO:0000313" key="7">
    <source>
        <dbReference type="Proteomes" id="UP000225706"/>
    </source>
</evidence>
<dbReference type="SUPFAM" id="SSF56112">
    <property type="entry name" value="Protein kinase-like (PK-like)"/>
    <property type="match status" value="1"/>
</dbReference>
<dbReference type="AlphaFoldDB" id="A0A2B4S9J9"/>
<feature type="domain" description="Protein kinase" evidence="5">
    <location>
        <begin position="463"/>
        <end position="702"/>
    </location>
</feature>
<keyword evidence="6" id="KW-0418">Kinase</keyword>
<dbReference type="OrthoDB" id="3256484at2759"/>
<keyword evidence="2 3" id="KW-0067">ATP-binding</keyword>
<dbReference type="PANTHER" id="PTHR44329:SF298">
    <property type="entry name" value="MIXED LINEAGE KINASE DOMAIN-LIKE PROTEIN"/>
    <property type="match status" value="1"/>
</dbReference>
<feature type="region of interest" description="Disordered" evidence="4">
    <location>
        <begin position="1"/>
        <end position="30"/>
    </location>
</feature>
<feature type="compositionally biased region" description="Basic and acidic residues" evidence="4">
    <location>
        <begin position="220"/>
        <end position="234"/>
    </location>
</feature>
<dbReference type="Gene3D" id="1.10.510.10">
    <property type="entry name" value="Transferase(Phosphotransferase) domain 1"/>
    <property type="match status" value="1"/>
</dbReference>
<protein>
    <submittedName>
        <fullName evidence="6">Putative serine/threonine-protein kinase drkD</fullName>
    </submittedName>
</protein>
<dbReference type="InterPro" id="IPR000719">
    <property type="entry name" value="Prot_kinase_dom"/>
</dbReference>
<dbReference type="InterPro" id="IPR051681">
    <property type="entry name" value="Ser/Thr_Kinases-Pseudokinases"/>
</dbReference>
<feature type="binding site" evidence="3">
    <location>
        <position position="490"/>
    </location>
    <ligand>
        <name>ATP</name>
        <dbReference type="ChEBI" id="CHEBI:30616"/>
    </ligand>
</feature>
<dbReference type="Gene3D" id="3.30.200.20">
    <property type="entry name" value="Phosphorylase Kinase, domain 1"/>
    <property type="match status" value="1"/>
</dbReference>
<proteinExistence type="predicted"/>
<dbReference type="GO" id="GO:0005524">
    <property type="term" value="F:ATP binding"/>
    <property type="evidence" value="ECO:0007669"/>
    <property type="project" value="UniProtKB-UniRule"/>
</dbReference>
<keyword evidence="7" id="KW-1185">Reference proteome</keyword>
<evidence type="ECO:0000256" key="2">
    <source>
        <dbReference type="ARBA" id="ARBA00022840"/>
    </source>
</evidence>
<organism evidence="6 7">
    <name type="scientific">Stylophora pistillata</name>
    <name type="common">Smooth cauliflower coral</name>
    <dbReference type="NCBI Taxonomy" id="50429"/>
    <lineage>
        <taxon>Eukaryota</taxon>
        <taxon>Metazoa</taxon>
        <taxon>Cnidaria</taxon>
        <taxon>Anthozoa</taxon>
        <taxon>Hexacorallia</taxon>
        <taxon>Scleractinia</taxon>
        <taxon>Astrocoeniina</taxon>
        <taxon>Pocilloporidae</taxon>
        <taxon>Stylophora</taxon>
    </lineage>
</organism>
<dbReference type="Proteomes" id="UP000225706">
    <property type="component" value="Unassembled WGS sequence"/>
</dbReference>
<dbReference type="EMBL" id="LSMT01000106">
    <property type="protein sequence ID" value="PFX27334.1"/>
    <property type="molecule type" value="Genomic_DNA"/>
</dbReference>
<dbReference type="InterPro" id="IPR011009">
    <property type="entry name" value="Kinase-like_dom_sf"/>
</dbReference>
<gene>
    <name evidence="6" type="primary">drkD</name>
    <name evidence="6" type="ORF">AWC38_SpisGene7985</name>
</gene>
<dbReference type="GO" id="GO:0097527">
    <property type="term" value="P:necroptotic signaling pathway"/>
    <property type="evidence" value="ECO:0007669"/>
    <property type="project" value="TreeGrafter"/>
</dbReference>
<evidence type="ECO:0000313" key="6">
    <source>
        <dbReference type="EMBL" id="PFX27334.1"/>
    </source>
</evidence>
<evidence type="ECO:0000256" key="3">
    <source>
        <dbReference type="PROSITE-ProRule" id="PRU10141"/>
    </source>
</evidence>
<evidence type="ECO:0000256" key="4">
    <source>
        <dbReference type="SAM" id="MobiDB-lite"/>
    </source>
</evidence>
<dbReference type="PROSITE" id="PS00109">
    <property type="entry name" value="PROTEIN_KINASE_TYR"/>
    <property type="match status" value="1"/>
</dbReference>
<name>A0A2B4S9J9_STYPI</name>
<dbReference type="PANTHER" id="PTHR44329">
    <property type="entry name" value="SERINE/THREONINE-PROTEIN KINASE TNNI3K-RELATED"/>
    <property type="match status" value="1"/>
</dbReference>
<comment type="caution">
    <text evidence="6">The sequence shown here is derived from an EMBL/GenBank/DDBJ whole genome shotgun (WGS) entry which is preliminary data.</text>
</comment>
<reference evidence="7" key="1">
    <citation type="journal article" date="2017" name="bioRxiv">
        <title>Comparative analysis of the genomes of Stylophora pistillata and Acropora digitifera provides evidence for extensive differences between species of corals.</title>
        <authorList>
            <person name="Voolstra C.R."/>
            <person name="Li Y."/>
            <person name="Liew Y.J."/>
            <person name="Baumgarten S."/>
            <person name="Zoccola D."/>
            <person name="Flot J.-F."/>
            <person name="Tambutte S."/>
            <person name="Allemand D."/>
            <person name="Aranda M."/>
        </authorList>
    </citation>
    <scope>NUCLEOTIDE SEQUENCE [LARGE SCALE GENOMIC DNA]</scope>
</reference>
<accession>A0A2B4S9J9</accession>
<dbReference type="GO" id="GO:0004672">
    <property type="term" value="F:protein kinase activity"/>
    <property type="evidence" value="ECO:0007669"/>
    <property type="project" value="InterPro"/>
</dbReference>
<keyword evidence="6" id="KW-0808">Transferase</keyword>
<feature type="region of interest" description="Disordered" evidence="4">
    <location>
        <begin position="220"/>
        <end position="244"/>
    </location>
</feature>
<feature type="compositionally biased region" description="Basic and acidic residues" evidence="4">
    <location>
        <begin position="1"/>
        <end position="24"/>
    </location>
</feature>
<keyword evidence="1 3" id="KW-0547">Nucleotide-binding</keyword>
<evidence type="ECO:0000256" key="1">
    <source>
        <dbReference type="ARBA" id="ARBA00022741"/>
    </source>
</evidence>
<dbReference type="InterPro" id="IPR008266">
    <property type="entry name" value="Tyr_kinase_AS"/>
</dbReference>
<dbReference type="Pfam" id="PF00069">
    <property type="entry name" value="Pkinase"/>
    <property type="match status" value="1"/>
</dbReference>
<dbReference type="InterPro" id="IPR017441">
    <property type="entry name" value="Protein_kinase_ATP_BS"/>
</dbReference>
<sequence>MAGKTKEDERSVHLRSLSEKREETLQNQTTRIDATLEDVVSSRDNSVKELNETKETMEGLKKKLFQEKLAGKRYERELRVVSQAVDQVPGLDVLEMLKQEKLTKLEAELEHVKAAYSELKEQSKNEVTLAQQILNRRIKEKEAILSNLQETMINQEHTITVLEEQLRKAKDSYNELGERLGQEIKEIKQRENNEFALRCFREQELKEKEALLNELEEKLRAEKESRERREEELASRSGTEQSLRHEISEMQNDLVQFQEKLENETCRRRTVEHRLEENVSTVRELQTTLRHEQKIKRRVEEELNHAREKERLFEIEKRWRQTQEIQLNEKIIMLAQAQETISLMTDELNEVRRSTNEDVERLQRQLNQEISLRNRKEQELGVLEQHLEENENALSEQRRLLGEERQQRATSEESLRTVQREMVDYRHRQEARERELQSHLSAAHKSLAEYQPRDWIIRREEVVVSGTSLGRGAWGRVHKGSFRCCPVAVKEIHEVIISDYNRELFEREMTFASRSRHPNLLQFIASTIDDGSPLFVTELLDTSLRDLLSQQVLVDIEIYNLAIDTARGLNYLHLNEPLPIVHRDISSANVLLYRRGESWSAKLSDYGSANFVRQLMTVNPGASIYAAPEASTSNSTTKVDVYSYGVLLCEMCTRELPNPERRENQIRQVAGTSLRRLITRCTMTDADQRPAMSDILSELERLRENPGVISMVRNFLIM</sequence>
<dbReference type="PROSITE" id="PS50011">
    <property type="entry name" value="PROTEIN_KINASE_DOM"/>
    <property type="match status" value="1"/>
</dbReference>